<evidence type="ECO:0000313" key="2">
    <source>
        <dbReference type="EMBL" id="VDK49541.1"/>
    </source>
</evidence>
<feature type="transmembrane region" description="Helical" evidence="1">
    <location>
        <begin position="109"/>
        <end position="128"/>
    </location>
</feature>
<dbReference type="OrthoDB" id="5827382at2759"/>
<keyword evidence="1" id="KW-1133">Transmembrane helix</keyword>
<protein>
    <submittedName>
        <fullName evidence="2">Uncharacterized protein</fullName>
    </submittedName>
</protein>
<feature type="transmembrane region" description="Helical" evidence="1">
    <location>
        <begin position="21"/>
        <end position="39"/>
    </location>
</feature>
<accession>A0A3P6S2Y8</accession>
<proteinExistence type="predicted"/>
<sequence>MGFSIQRWMLDYVTPPCKIIHVYYAEFIRGLITISMFAFMNTKQVGIFALVLCSLQYFCLGCHNRLYNRLGDFTGETAVLYYNNGPTGAVLVGNSQQYHYRTKRPSTIYCIYVLELLTYFYLSAYFPVDPQNIRSDPNRWQNFLLTTYAWILVHTLDG</sequence>
<keyword evidence="3" id="KW-1185">Reference proteome</keyword>
<name>A0A3P6S2Y8_CYLGO</name>
<dbReference type="AlphaFoldDB" id="A0A3P6S2Y8"/>
<evidence type="ECO:0000256" key="1">
    <source>
        <dbReference type="SAM" id="Phobius"/>
    </source>
</evidence>
<keyword evidence="1" id="KW-0472">Membrane</keyword>
<feature type="transmembrane region" description="Helical" evidence="1">
    <location>
        <begin position="45"/>
        <end position="63"/>
    </location>
</feature>
<evidence type="ECO:0000313" key="3">
    <source>
        <dbReference type="Proteomes" id="UP000271889"/>
    </source>
</evidence>
<dbReference type="Proteomes" id="UP000271889">
    <property type="component" value="Unassembled WGS sequence"/>
</dbReference>
<gene>
    <name evidence="2" type="ORF">CGOC_LOCUS1547</name>
</gene>
<keyword evidence="1" id="KW-0812">Transmembrane</keyword>
<organism evidence="2 3">
    <name type="scientific">Cylicostephanus goldi</name>
    <name type="common">Nematode worm</name>
    <dbReference type="NCBI Taxonomy" id="71465"/>
    <lineage>
        <taxon>Eukaryota</taxon>
        <taxon>Metazoa</taxon>
        <taxon>Ecdysozoa</taxon>
        <taxon>Nematoda</taxon>
        <taxon>Chromadorea</taxon>
        <taxon>Rhabditida</taxon>
        <taxon>Rhabditina</taxon>
        <taxon>Rhabditomorpha</taxon>
        <taxon>Strongyloidea</taxon>
        <taxon>Strongylidae</taxon>
        <taxon>Cylicostephanus</taxon>
    </lineage>
</organism>
<dbReference type="EMBL" id="UYRV01002949">
    <property type="protein sequence ID" value="VDK49541.1"/>
    <property type="molecule type" value="Genomic_DNA"/>
</dbReference>
<reference evidence="2 3" key="1">
    <citation type="submission" date="2018-11" db="EMBL/GenBank/DDBJ databases">
        <authorList>
            <consortium name="Pathogen Informatics"/>
        </authorList>
    </citation>
    <scope>NUCLEOTIDE SEQUENCE [LARGE SCALE GENOMIC DNA]</scope>
</reference>